<organism evidence="2">
    <name type="scientific">Podoviridae sp. ct7Kl21</name>
    <dbReference type="NCBI Taxonomy" id="2826541"/>
    <lineage>
        <taxon>Viruses</taxon>
        <taxon>Duplodnaviria</taxon>
        <taxon>Heunggongvirae</taxon>
        <taxon>Uroviricota</taxon>
        <taxon>Caudoviricetes</taxon>
    </lineage>
</organism>
<accession>A0A8S5MCX6</accession>
<protein>
    <submittedName>
        <fullName evidence="2">Uncharacterized protein</fullName>
    </submittedName>
</protein>
<feature type="region of interest" description="Disordered" evidence="1">
    <location>
        <begin position="1"/>
        <end position="43"/>
    </location>
</feature>
<dbReference type="EMBL" id="BK014880">
    <property type="protein sequence ID" value="DAD80157.1"/>
    <property type="molecule type" value="Genomic_DNA"/>
</dbReference>
<evidence type="ECO:0000256" key="1">
    <source>
        <dbReference type="SAM" id="MobiDB-lite"/>
    </source>
</evidence>
<sequence>MKDNGYAGKIKNGGTQIVQAPKQTTDQKKGTVKTGSDLRSGKK</sequence>
<proteinExistence type="predicted"/>
<reference evidence="2" key="1">
    <citation type="journal article" date="2021" name="Proc. Natl. Acad. Sci. U.S.A.">
        <title>A Catalog of Tens of Thousands of Viruses from Human Metagenomes Reveals Hidden Associations with Chronic Diseases.</title>
        <authorList>
            <person name="Tisza M.J."/>
            <person name="Buck C.B."/>
        </authorList>
    </citation>
    <scope>NUCLEOTIDE SEQUENCE</scope>
    <source>
        <strain evidence="2">Ct7Kl21</strain>
    </source>
</reference>
<feature type="compositionally biased region" description="Polar residues" evidence="1">
    <location>
        <begin position="13"/>
        <end position="24"/>
    </location>
</feature>
<evidence type="ECO:0000313" key="2">
    <source>
        <dbReference type="EMBL" id="DAD80157.1"/>
    </source>
</evidence>
<name>A0A8S5MCX6_9CAUD</name>